<dbReference type="InterPro" id="IPR004655">
    <property type="entry name" value="FabH"/>
</dbReference>
<dbReference type="PANTHER" id="PTHR34069:SF2">
    <property type="entry name" value="BETA-KETOACYL-[ACYL-CARRIER-PROTEIN] SYNTHASE III"/>
    <property type="match status" value="1"/>
</dbReference>
<feature type="domain" description="Beta-ketoacyl-[acyl-carrier-protein] synthase III C-terminal" evidence="15">
    <location>
        <begin position="240"/>
        <end position="328"/>
    </location>
</feature>
<evidence type="ECO:0000256" key="8">
    <source>
        <dbReference type="ARBA" id="ARBA00023098"/>
    </source>
</evidence>
<keyword evidence="14" id="KW-0812">Transmembrane</keyword>
<evidence type="ECO:0000256" key="4">
    <source>
        <dbReference type="ARBA" id="ARBA00022490"/>
    </source>
</evidence>
<protein>
    <recommendedName>
        <fullName evidence="3 13">Beta-ketoacyl-[acyl-carrier-protein] synthase III</fullName>
        <shortName evidence="13">Beta-ketoacyl-ACP synthase III</shortName>
        <shortName evidence="13">KAS III</shortName>
        <ecNumber evidence="3 13">2.3.1.180</ecNumber>
    </recommendedName>
    <alternativeName>
        <fullName evidence="13">3-oxoacyl-[acyl-carrier-protein] synthase 3</fullName>
    </alternativeName>
    <alternativeName>
        <fullName evidence="13">3-oxoacyl-[acyl-carrier-protein] synthase III</fullName>
    </alternativeName>
</protein>
<dbReference type="SUPFAM" id="SSF53901">
    <property type="entry name" value="Thiolase-like"/>
    <property type="match status" value="1"/>
</dbReference>
<dbReference type="GO" id="GO:0004315">
    <property type="term" value="F:3-oxoacyl-[acyl-carrier-protein] synthase activity"/>
    <property type="evidence" value="ECO:0007669"/>
    <property type="project" value="InterPro"/>
</dbReference>
<evidence type="ECO:0000313" key="17">
    <source>
        <dbReference type="EMBL" id="CAA9310932.1"/>
    </source>
</evidence>
<evidence type="ECO:0000256" key="7">
    <source>
        <dbReference type="ARBA" id="ARBA00022832"/>
    </source>
</evidence>
<evidence type="ECO:0000256" key="6">
    <source>
        <dbReference type="ARBA" id="ARBA00022679"/>
    </source>
</evidence>
<feature type="active site" evidence="13">
    <location>
        <position position="116"/>
    </location>
</feature>
<evidence type="ECO:0000256" key="1">
    <source>
        <dbReference type="ARBA" id="ARBA00005194"/>
    </source>
</evidence>
<gene>
    <name evidence="13" type="primary">fabH</name>
    <name evidence="17" type="ORF">AVDCRST_MAG11-1495</name>
</gene>
<dbReference type="Gene3D" id="3.40.47.10">
    <property type="match status" value="1"/>
</dbReference>
<evidence type="ECO:0000259" key="16">
    <source>
        <dbReference type="Pfam" id="PF08545"/>
    </source>
</evidence>
<keyword evidence="8 13" id="KW-0443">Lipid metabolism</keyword>
<comment type="domain">
    <text evidence="13">The last Arg residue of the ACP-binding site is essential for the weak association between ACP/AcpP and FabH.</text>
</comment>
<comment type="similarity">
    <text evidence="2 13">Belongs to the thiolase-like superfamily. FabH family.</text>
</comment>
<dbReference type="GO" id="GO:0005737">
    <property type="term" value="C:cytoplasm"/>
    <property type="evidence" value="ECO:0007669"/>
    <property type="project" value="UniProtKB-SubCell"/>
</dbReference>
<evidence type="ECO:0000256" key="9">
    <source>
        <dbReference type="ARBA" id="ARBA00023160"/>
    </source>
</evidence>
<evidence type="ECO:0000256" key="13">
    <source>
        <dbReference type="HAMAP-Rule" id="MF_01815"/>
    </source>
</evidence>
<evidence type="ECO:0000256" key="12">
    <source>
        <dbReference type="ARBA" id="ARBA00051096"/>
    </source>
</evidence>
<dbReference type="EC" id="2.3.1.180" evidence="3 13"/>
<dbReference type="GO" id="GO:0006633">
    <property type="term" value="P:fatty acid biosynthetic process"/>
    <property type="evidence" value="ECO:0007669"/>
    <property type="project" value="UniProtKB-UniRule"/>
</dbReference>
<dbReference type="FunFam" id="3.40.47.10:FF:000004">
    <property type="entry name" value="3-oxoacyl-[acyl-carrier-protein] synthase 3"/>
    <property type="match status" value="1"/>
</dbReference>
<evidence type="ECO:0000256" key="2">
    <source>
        <dbReference type="ARBA" id="ARBA00008642"/>
    </source>
</evidence>
<keyword evidence="9 13" id="KW-0275">Fatty acid biosynthesis</keyword>
<comment type="catalytic activity">
    <reaction evidence="12">
        <text>malonyl-[ACP] + acetyl-CoA + H(+) = 3-oxobutanoyl-[ACP] + CO2 + CoA</text>
        <dbReference type="Rhea" id="RHEA:12080"/>
        <dbReference type="Rhea" id="RHEA-COMP:9623"/>
        <dbReference type="Rhea" id="RHEA-COMP:9625"/>
        <dbReference type="ChEBI" id="CHEBI:15378"/>
        <dbReference type="ChEBI" id="CHEBI:16526"/>
        <dbReference type="ChEBI" id="CHEBI:57287"/>
        <dbReference type="ChEBI" id="CHEBI:57288"/>
        <dbReference type="ChEBI" id="CHEBI:78449"/>
        <dbReference type="ChEBI" id="CHEBI:78450"/>
        <dbReference type="EC" id="2.3.1.180"/>
    </reaction>
    <physiologicalReaction direction="left-to-right" evidence="12">
        <dbReference type="Rhea" id="RHEA:12081"/>
    </physiologicalReaction>
</comment>
<sequence length="329" mass="34297">MTRPLAYFAGTGRSVPGAVMTNHDFAAIGLETSHEWIVERSGIHERRIARDGESTCTMAVGAARAAMARAGVEAGEIDTIILSTATPDRLLPSTAVDVQASLGASHAAAFDLSAACSGWLYGITTAEGLLATGASETALVIGAEKMSAIVDWTDRSTAVLFGDGAGAVVLRRSSGPRGILSSFMRSDGELAELLWRPGGGAHTPLSADVLEGRTHYVKMAGREVFKHAVRSMAEAADRALQGAKLTGAAIDLMIPHQANVRIIEATAKHANIPMDKVYVNVDRFGNTSSASIGIALDEAVERGRVGPGATVLLVAFGAGFTWASMVVRL</sequence>
<feature type="region of interest" description="ACP-binding" evidence="13">
    <location>
        <begin position="257"/>
        <end position="261"/>
    </location>
</feature>
<evidence type="ECO:0000256" key="3">
    <source>
        <dbReference type="ARBA" id="ARBA00012333"/>
    </source>
</evidence>
<name>A0A6J4KNN9_9BACT</name>
<keyword evidence="6 13" id="KW-0808">Transferase</keyword>
<evidence type="ECO:0000256" key="10">
    <source>
        <dbReference type="ARBA" id="ARBA00023268"/>
    </source>
</evidence>
<feature type="transmembrane region" description="Helical" evidence="14">
    <location>
        <begin position="308"/>
        <end position="327"/>
    </location>
</feature>
<feature type="active site" evidence="13">
    <location>
        <position position="256"/>
    </location>
</feature>
<dbReference type="Pfam" id="PF08541">
    <property type="entry name" value="ACP_syn_III_C"/>
    <property type="match status" value="1"/>
</dbReference>
<proteinExistence type="inferred from homology"/>
<dbReference type="HAMAP" id="MF_01815">
    <property type="entry name" value="FabH"/>
    <property type="match status" value="1"/>
</dbReference>
<keyword evidence="7 13" id="KW-0276">Fatty acid metabolism</keyword>
<dbReference type="CDD" id="cd00830">
    <property type="entry name" value="KAS_III"/>
    <property type="match status" value="1"/>
</dbReference>
<accession>A0A6J4KNN9</accession>
<keyword evidence="10 13" id="KW-0511">Multifunctional enzyme</keyword>
<keyword evidence="11 13" id="KW-0012">Acyltransferase</keyword>
<feature type="active site" evidence="13">
    <location>
        <position position="286"/>
    </location>
</feature>
<dbReference type="EMBL" id="CADCTU010000337">
    <property type="protein sequence ID" value="CAA9310932.1"/>
    <property type="molecule type" value="Genomic_DNA"/>
</dbReference>
<comment type="subunit">
    <text evidence="13">Homodimer.</text>
</comment>
<dbReference type="PANTHER" id="PTHR34069">
    <property type="entry name" value="3-OXOACYL-[ACYL-CARRIER-PROTEIN] SYNTHASE 3"/>
    <property type="match status" value="1"/>
</dbReference>
<feature type="domain" description="Beta-ketoacyl-[acyl-carrier-protein] synthase III N-terminal" evidence="16">
    <location>
        <begin position="110"/>
        <end position="188"/>
    </location>
</feature>
<dbReference type="NCBIfam" id="NF006829">
    <property type="entry name" value="PRK09352.1"/>
    <property type="match status" value="1"/>
</dbReference>
<keyword evidence="14" id="KW-1133">Transmembrane helix</keyword>
<dbReference type="AlphaFoldDB" id="A0A6J4KNN9"/>
<keyword evidence="14" id="KW-0472">Membrane</keyword>
<evidence type="ECO:0000259" key="15">
    <source>
        <dbReference type="Pfam" id="PF08541"/>
    </source>
</evidence>
<evidence type="ECO:0000256" key="5">
    <source>
        <dbReference type="ARBA" id="ARBA00022516"/>
    </source>
</evidence>
<evidence type="ECO:0000256" key="11">
    <source>
        <dbReference type="ARBA" id="ARBA00023315"/>
    </source>
</evidence>
<dbReference type="GO" id="GO:0033818">
    <property type="term" value="F:beta-ketoacyl-acyl-carrier-protein synthase III activity"/>
    <property type="evidence" value="ECO:0007669"/>
    <property type="project" value="UniProtKB-UniRule"/>
</dbReference>
<dbReference type="InterPro" id="IPR013747">
    <property type="entry name" value="ACP_syn_III_C"/>
</dbReference>
<dbReference type="UniPathway" id="UPA00094"/>
<reference evidence="17" key="1">
    <citation type="submission" date="2020-02" db="EMBL/GenBank/DDBJ databases">
        <authorList>
            <person name="Meier V. D."/>
        </authorList>
    </citation>
    <scope>NUCLEOTIDE SEQUENCE</scope>
    <source>
        <strain evidence="17">AVDCRST_MAG11</strain>
    </source>
</reference>
<comment type="subcellular location">
    <subcellularLocation>
        <location evidence="13">Cytoplasm</location>
    </subcellularLocation>
</comment>
<evidence type="ECO:0000256" key="14">
    <source>
        <dbReference type="SAM" id="Phobius"/>
    </source>
</evidence>
<organism evidence="17">
    <name type="scientific">uncultured Gemmatimonadaceae bacterium</name>
    <dbReference type="NCBI Taxonomy" id="246130"/>
    <lineage>
        <taxon>Bacteria</taxon>
        <taxon>Pseudomonadati</taxon>
        <taxon>Gemmatimonadota</taxon>
        <taxon>Gemmatimonadia</taxon>
        <taxon>Gemmatimonadales</taxon>
        <taxon>Gemmatimonadaceae</taxon>
        <taxon>environmental samples</taxon>
    </lineage>
</organism>
<dbReference type="InterPro" id="IPR016039">
    <property type="entry name" value="Thiolase-like"/>
</dbReference>
<keyword evidence="4 13" id="KW-0963">Cytoplasm</keyword>
<keyword evidence="5 13" id="KW-0444">Lipid biosynthesis</keyword>
<dbReference type="InterPro" id="IPR013751">
    <property type="entry name" value="ACP_syn_III_N"/>
</dbReference>
<comment type="pathway">
    <text evidence="1 13">Lipid metabolism; fatty acid biosynthesis.</text>
</comment>
<dbReference type="GO" id="GO:0044550">
    <property type="term" value="P:secondary metabolite biosynthetic process"/>
    <property type="evidence" value="ECO:0007669"/>
    <property type="project" value="TreeGrafter"/>
</dbReference>
<dbReference type="NCBIfam" id="TIGR00747">
    <property type="entry name" value="fabH"/>
    <property type="match status" value="1"/>
</dbReference>
<comment type="function">
    <text evidence="13">Catalyzes the condensation reaction of fatty acid synthesis by the addition to an acyl acceptor of two carbons from malonyl-ACP. Catalyzes the first condensation reaction which initiates fatty acid synthesis and may therefore play a role in governing the total rate of fatty acid production. Possesses both acetoacetyl-ACP synthase and acetyl transacylase activities. Its substrate specificity determines the biosynthesis of branched-chain and/or straight-chain of fatty acids.</text>
</comment>
<dbReference type="Pfam" id="PF08545">
    <property type="entry name" value="ACP_syn_III"/>
    <property type="match status" value="1"/>
</dbReference>